<comment type="catalytic activity">
    <reaction evidence="17 19">
        <text>alpha-ribazole + adenosylcob(III)inamide-GDP = adenosylcob(III)alamin + GMP + H(+)</text>
        <dbReference type="Rhea" id="RHEA:16049"/>
        <dbReference type="ChEBI" id="CHEBI:10329"/>
        <dbReference type="ChEBI" id="CHEBI:15378"/>
        <dbReference type="ChEBI" id="CHEBI:18408"/>
        <dbReference type="ChEBI" id="CHEBI:58115"/>
        <dbReference type="ChEBI" id="CHEBI:60487"/>
        <dbReference type="EC" id="2.7.8.26"/>
    </reaction>
</comment>
<dbReference type="GO" id="GO:0051073">
    <property type="term" value="F:adenosylcobinamide-GDP ribazoletransferase activity"/>
    <property type="evidence" value="ECO:0007669"/>
    <property type="project" value="UniProtKB-UniRule"/>
</dbReference>
<feature type="transmembrane region" description="Helical" evidence="19">
    <location>
        <begin position="106"/>
        <end position="126"/>
    </location>
</feature>
<proteinExistence type="inferred from homology"/>
<comment type="subcellular location">
    <subcellularLocation>
        <location evidence="2 19">Cell membrane</location>
        <topology evidence="2 19">Multi-pass membrane protein</topology>
    </subcellularLocation>
</comment>
<evidence type="ECO:0000313" key="20">
    <source>
        <dbReference type="EMBL" id="MBO1263489.1"/>
    </source>
</evidence>
<dbReference type="Proteomes" id="UP000664218">
    <property type="component" value="Unassembled WGS sequence"/>
</dbReference>
<comment type="pathway">
    <text evidence="3 19">Cofactor biosynthesis; adenosylcobalamin biosynthesis; adenosylcobalamin from cob(II)yrinate a,c-diamide: step 7/7.</text>
</comment>
<evidence type="ECO:0000256" key="10">
    <source>
        <dbReference type="ARBA" id="ARBA00022692"/>
    </source>
</evidence>
<dbReference type="InterPro" id="IPR003805">
    <property type="entry name" value="CobS"/>
</dbReference>
<feature type="transmembrane region" description="Helical" evidence="19">
    <location>
        <begin position="176"/>
        <end position="209"/>
    </location>
</feature>
<evidence type="ECO:0000256" key="18">
    <source>
        <dbReference type="ARBA" id="ARBA00049504"/>
    </source>
</evidence>
<evidence type="ECO:0000256" key="6">
    <source>
        <dbReference type="ARBA" id="ARBA00015850"/>
    </source>
</evidence>
<evidence type="ECO:0000256" key="2">
    <source>
        <dbReference type="ARBA" id="ARBA00004651"/>
    </source>
</evidence>
<dbReference type="GO" id="GO:0009236">
    <property type="term" value="P:cobalamin biosynthetic process"/>
    <property type="evidence" value="ECO:0007669"/>
    <property type="project" value="UniProtKB-UniRule"/>
</dbReference>
<evidence type="ECO:0000256" key="11">
    <source>
        <dbReference type="ARBA" id="ARBA00022842"/>
    </source>
</evidence>
<feature type="transmembrane region" description="Helical" evidence="19">
    <location>
        <begin position="132"/>
        <end position="155"/>
    </location>
</feature>
<gene>
    <name evidence="19 20" type="primary">cobS</name>
    <name evidence="20" type="ORF">J3A84_00350</name>
</gene>
<sequence>MSVLLQVIALFTKIPIPERIGFDAERMRKGVRFFPVAGLLVGLLQAAVAVLAMRFFSREVAVALSMAFVIHLTGGLHHDGLADTMDGILSARRREEMLRIMKDSRIGTHGVLALILSLLLKFLFLLEVEESLLIRILVVLPVAGRTSMAVMLWGSRYAREEGLGNLFIGKTLPRDSIYAGTVGAILLYILTGLPGVSALVLILFMMLLFRGHLEKLLNGLTGDTLGAMNEMAELLFLPVFLLLPQGGGLL</sequence>
<keyword evidence="7 19" id="KW-1003">Cell membrane</keyword>
<feature type="transmembrane region" description="Helical" evidence="19">
    <location>
        <begin position="33"/>
        <end position="56"/>
    </location>
</feature>
<dbReference type="RefSeq" id="WP_207598010.1">
    <property type="nucleotide sequence ID" value="NZ_JAFNJU010000001.1"/>
</dbReference>
<dbReference type="AlphaFoldDB" id="A0A939KFP4"/>
<evidence type="ECO:0000256" key="12">
    <source>
        <dbReference type="ARBA" id="ARBA00022989"/>
    </source>
</evidence>
<dbReference type="HAMAP" id="MF_00719">
    <property type="entry name" value="CobS"/>
    <property type="match status" value="1"/>
</dbReference>
<evidence type="ECO:0000256" key="4">
    <source>
        <dbReference type="ARBA" id="ARBA00010561"/>
    </source>
</evidence>
<comment type="function">
    <text evidence="14 19">Joins adenosylcobinamide-GDP and alpha-ribazole to generate adenosylcobalamin (Ado-cobalamin). Also synthesizes adenosylcobalamin 5'-phosphate from adenosylcobinamide-GDP and alpha-ribazole 5'-phosphate.</text>
</comment>
<keyword evidence="9 19" id="KW-0808">Transferase</keyword>
<dbReference type="EMBL" id="JAFNJU010000001">
    <property type="protein sequence ID" value="MBO1263489.1"/>
    <property type="molecule type" value="Genomic_DNA"/>
</dbReference>
<dbReference type="GO" id="GO:0008818">
    <property type="term" value="F:cobalamin 5'-phosphate synthase activity"/>
    <property type="evidence" value="ECO:0007669"/>
    <property type="project" value="UniProtKB-UniRule"/>
</dbReference>
<keyword evidence="13 19" id="KW-0472">Membrane</keyword>
<reference evidence="20" key="1">
    <citation type="submission" date="2021-03" db="EMBL/GenBank/DDBJ databases">
        <title>Proteiniclasticum marinus sp. nov., isolated from tidal flat sediment.</title>
        <authorList>
            <person name="Namirimu T."/>
            <person name="Yang J.-A."/>
            <person name="Yang S.-H."/>
            <person name="Kim Y.-J."/>
            <person name="Kwon K.K."/>
        </authorList>
    </citation>
    <scope>NUCLEOTIDE SEQUENCE</scope>
    <source>
        <strain evidence="20">SCR006</strain>
    </source>
</reference>
<evidence type="ECO:0000256" key="9">
    <source>
        <dbReference type="ARBA" id="ARBA00022679"/>
    </source>
</evidence>
<evidence type="ECO:0000256" key="3">
    <source>
        <dbReference type="ARBA" id="ARBA00004663"/>
    </source>
</evidence>
<accession>A0A939KFP4</accession>
<comment type="similarity">
    <text evidence="4 19">Belongs to the CobS family.</text>
</comment>
<comment type="catalytic activity">
    <reaction evidence="18 19">
        <text>alpha-ribazole 5'-phosphate + adenosylcob(III)inamide-GDP = adenosylcob(III)alamin 5'-phosphate + GMP + H(+)</text>
        <dbReference type="Rhea" id="RHEA:23560"/>
        <dbReference type="ChEBI" id="CHEBI:15378"/>
        <dbReference type="ChEBI" id="CHEBI:57918"/>
        <dbReference type="ChEBI" id="CHEBI:58115"/>
        <dbReference type="ChEBI" id="CHEBI:60487"/>
        <dbReference type="ChEBI" id="CHEBI:60493"/>
        <dbReference type="EC" id="2.7.8.26"/>
    </reaction>
</comment>
<evidence type="ECO:0000256" key="14">
    <source>
        <dbReference type="ARBA" id="ARBA00025228"/>
    </source>
</evidence>
<evidence type="ECO:0000256" key="17">
    <source>
        <dbReference type="ARBA" id="ARBA00048623"/>
    </source>
</evidence>
<evidence type="ECO:0000256" key="15">
    <source>
        <dbReference type="ARBA" id="ARBA00032605"/>
    </source>
</evidence>
<dbReference type="GO" id="GO:0005886">
    <property type="term" value="C:plasma membrane"/>
    <property type="evidence" value="ECO:0007669"/>
    <property type="project" value="UniProtKB-SubCell"/>
</dbReference>
<protein>
    <recommendedName>
        <fullName evidence="6 19">Adenosylcobinamide-GDP ribazoletransferase</fullName>
        <ecNumber evidence="5 19">2.7.8.26</ecNumber>
    </recommendedName>
    <alternativeName>
        <fullName evidence="16 19">Cobalamin synthase</fullName>
    </alternativeName>
    <alternativeName>
        <fullName evidence="15 19">Cobalamin-5'-phosphate synthase</fullName>
    </alternativeName>
</protein>
<organism evidence="20 21">
    <name type="scientific">Proteiniclasticum aestuarii</name>
    <dbReference type="NCBI Taxonomy" id="2817862"/>
    <lineage>
        <taxon>Bacteria</taxon>
        <taxon>Bacillati</taxon>
        <taxon>Bacillota</taxon>
        <taxon>Clostridia</taxon>
        <taxon>Eubacteriales</taxon>
        <taxon>Clostridiaceae</taxon>
        <taxon>Proteiniclasticum</taxon>
    </lineage>
</organism>
<dbReference type="PANTHER" id="PTHR34148">
    <property type="entry name" value="ADENOSYLCOBINAMIDE-GDP RIBAZOLETRANSFERASE"/>
    <property type="match status" value="1"/>
</dbReference>
<evidence type="ECO:0000313" key="21">
    <source>
        <dbReference type="Proteomes" id="UP000664218"/>
    </source>
</evidence>
<evidence type="ECO:0000256" key="16">
    <source>
        <dbReference type="ARBA" id="ARBA00032853"/>
    </source>
</evidence>
<comment type="cofactor">
    <cofactor evidence="1 19">
        <name>Mg(2+)</name>
        <dbReference type="ChEBI" id="CHEBI:18420"/>
    </cofactor>
</comment>
<evidence type="ECO:0000256" key="13">
    <source>
        <dbReference type="ARBA" id="ARBA00023136"/>
    </source>
</evidence>
<name>A0A939KFP4_9CLOT</name>
<dbReference type="EC" id="2.7.8.26" evidence="5 19"/>
<evidence type="ECO:0000256" key="8">
    <source>
        <dbReference type="ARBA" id="ARBA00022573"/>
    </source>
</evidence>
<keyword evidence="21" id="KW-1185">Reference proteome</keyword>
<keyword evidence="12 19" id="KW-1133">Transmembrane helix</keyword>
<keyword evidence="8 19" id="KW-0169">Cobalamin biosynthesis</keyword>
<evidence type="ECO:0000256" key="5">
    <source>
        <dbReference type="ARBA" id="ARBA00013200"/>
    </source>
</evidence>
<feature type="transmembrane region" description="Helical" evidence="19">
    <location>
        <begin position="62"/>
        <end position="85"/>
    </location>
</feature>
<dbReference type="Pfam" id="PF02654">
    <property type="entry name" value="CobS"/>
    <property type="match status" value="1"/>
</dbReference>
<keyword evidence="10 19" id="KW-0812">Transmembrane</keyword>
<evidence type="ECO:0000256" key="1">
    <source>
        <dbReference type="ARBA" id="ARBA00001946"/>
    </source>
</evidence>
<evidence type="ECO:0000256" key="7">
    <source>
        <dbReference type="ARBA" id="ARBA00022475"/>
    </source>
</evidence>
<keyword evidence="11 19" id="KW-0460">Magnesium</keyword>
<dbReference type="NCBIfam" id="TIGR00317">
    <property type="entry name" value="cobS"/>
    <property type="match status" value="1"/>
</dbReference>
<evidence type="ECO:0000256" key="19">
    <source>
        <dbReference type="HAMAP-Rule" id="MF_00719"/>
    </source>
</evidence>
<comment type="caution">
    <text evidence="20">The sequence shown here is derived from an EMBL/GenBank/DDBJ whole genome shotgun (WGS) entry which is preliminary data.</text>
</comment>
<dbReference type="PANTHER" id="PTHR34148:SF1">
    <property type="entry name" value="ADENOSYLCOBINAMIDE-GDP RIBAZOLETRANSFERASE"/>
    <property type="match status" value="1"/>
</dbReference>